<name>A0A8J3BS63_9ACTN</name>
<dbReference type="AlphaFoldDB" id="A0A8J3BS63"/>
<protein>
    <recommendedName>
        <fullName evidence="3">Sugar phosphate isomerase</fullName>
    </recommendedName>
</protein>
<evidence type="ECO:0000313" key="2">
    <source>
        <dbReference type="Proteomes" id="UP000656042"/>
    </source>
</evidence>
<organism evidence="1 2">
    <name type="scientific">Mangrovihabitans endophyticus</name>
    <dbReference type="NCBI Taxonomy" id="1751298"/>
    <lineage>
        <taxon>Bacteria</taxon>
        <taxon>Bacillati</taxon>
        <taxon>Actinomycetota</taxon>
        <taxon>Actinomycetes</taxon>
        <taxon>Micromonosporales</taxon>
        <taxon>Micromonosporaceae</taxon>
        <taxon>Mangrovihabitans</taxon>
    </lineage>
</organism>
<keyword evidence="2" id="KW-1185">Reference proteome</keyword>
<reference evidence="1" key="2">
    <citation type="submission" date="2020-09" db="EMBL/GenBank/DDBJ databases">
        <authorList>
            <person name="Sun Q."/>
            <person name="Zhou Y."/>
        </authorList>
    </citation>
    <scope>NUCLEOTIDE SEQUENCE</scope>
    <source>
        <strain evidence="1">CGMCC 4.7299</strain>
    </source>
</reference>
<reference evidence="1" key="1">
    <citation type="journal article" date="2014" name="Int. J. Syst. Evol. Microbiol.">
        <title>Complete genome sequence of Corynebacterium casei LMG S-19264T (=DSM 44701T), isolated from a smear-ripened cheese.</title>
        <authorList>
            <consortium name="US DOE Joint Genome Institute (JGI-PGF)"/>
            <person name="Walter F."/>
            <person name="Albersmeier A."/>
            <person name="Kalinowski J."/>
            <person name="Ruckert C."/>
        </authorList>
    </citation>
    <scope>NUCLEOTIDE SEQUENCE</scope>
    <source>
        <strain evidence="1">CGMCC 4.7299</strain>
    </source>
</reference>
<sequence>MNPAAAPPSGPHWLAEAQAGVLRDPDTAGTLIAAAARELPPAGVTRGRAVLLAAVLRADAGVARLATLYRHGDSGEKLDLLRALPLLPDPGGLPAAAIPLLRDALRSNDDRLVAAALGPYSDHLDQAAWRHGVLKCVFLGVPLARVHRLGERADAELAVMIGGLAAERDAAGRRLPPDAAALLRHLTAATTDDQPVTPAEG</sequence>
<dbReference type="NCBIfam" id="NF035938">
    <property type="entry name" value="EboA_domain"/>
    <property type="match status" value="1"/>
</dbReference>
<gene>
    <name evidence="1" type="ORF">GCM10012284_03910</name>
</gene>
<dbReference type="RefSeq" id="WP_189077256.1">
    <property type="nucleotide sequence ID" value="NZ_BMMX01000001.1"/>
</dbReference>
<proteinExistence type="predicted"/>
<comment type="caution">
    <text evidence="1">The sequence shown here is derived from an EMBL/GenBank/DDBJ whole genome shotgun (WGS) entry which is preliminary data.</text>
</comment>
<dbReference type="Proteomes" id="UP000656042">
    <property type="component" value="Unassembled WGS sequence"/>
</dbReference>
<evidence type="ECO:0000313" key="1">
    <source>
        <dbReference type="EMBL" id="GGK73252.1"/>
    </source>
</evidence>
<dbReference type="EMBL" id="BMMX01000001">
    <property type="protein sequence ID" value="GGK73252.1"/>
    <property type="molecule type" value="Genomic_DNA"/>
</dbReference>
<dbReference type="InterPro" id="IPR047715">
    <property type="entry name" value="EboA_dom"/>
</dbReference>
<evidence type="ECO:0008006" key="3">
    <source>
        <dbReference type="Google" id="ProtNLM"/>
    </source>
</evidence>
<accession>A0A8J3BS63</accession>